<keyword evidence="6" id="KW-1185">Reference proteome</keyword>
<dbReference type="InterPro" id="IPR029069">
    <property type="entry name" value="HotDog_dom_sf"/>
</dbReference>
<gene>
    <name evidence="5" type="ordered locus">Francci3_0826</name>
</gene>
<comment type="similarity">
    <text evidence="1">Belongs to the thioesterase PaaI family.</text>
</comment>
<dbReference type="OrthoDB" id="9813282at2"/>
<dbReference type="STRING" id="106370.Francci3_0826"/>
<dbReference type="eggNOG" id="COG2050">
    <property type="taxonomic scope" value="Bacteria"/>
</dbReference>
<evidence type="ECO:0000256" key="1">
    <source>
        <dbReference type="ARBA" id="ARBA00008324"/>
    </source>
</evidence>
<dbReference type="PANTHER" id="PTHR21660">
    <property type="entry name" value="THIOESTERASE SUPERFAMILY MEMBER-RELATED"/>
    <property type="match status" value="1"/>
</dbReference>
<dbReference type="RefSeq" id="WP_011435279.1">
    <property type="nucleotide sequence ID" value="NC_007777.1"/>
</dbReference>
<proteinExistence type="inferred from homology"/>
<evidence type="ECO:0000256" key="2">
    <source>
        <dbReference type="ARBA" id="ARBA00022801"/>
    </source>
</evidence>
<dbReference type="HOGENOM" id="CLU_089876_3_0_11"/>
<accession>Q2JET2</accession>
<dbReference type="InterPro" id="IPR039298">
    <property type="entry name" value="ACOT13"/>
</dbReference>
<dbReference type="KEGG" id="fra:Francci3_0826"/>
<organism evidence="5 6">
    <name type="scientific">Frankia casuarinae (strain DSM 45818 / CECT 9043 / HFP020203 / CcI3)</name>
    <dbReference type="NCBI Taxonomy" id="106370"/>
    <lineage>
        <taxon>Bacteria</taxon>
        <taxon>Bacillati</taxon>
        <taxon>Actinomycetota</taxon>
        <taxon>Actinomycetes</taxon>
        <taxon>Frankiales</taxon>
        <taxon>Frankiaceae</taxon>
        <taxon>Frankia</taxon>
    </lineage>
</organism>
<evidence type="ECO:0000259" key="4">
    <source>
        <dbReference type="Pfam" id="PF03061"/>
    </source>
</evidence>
<evidence type="ECO:0000313" key="5">
    <source>
        <dbReference type="EMBL" id="ABD10210.1"/>
    </source>
</evidence>
<feature type="region of interest" description="Disordered" evidence="3">
    <location>
        <begin position="1"/>
        <end position="29"/>
    </location>
</feature>
<feature type="domain" description="Thioesterase" evidence="4">
    <location>
        <begin position="97"/>
        <end position="178"/>
    </location>
</feature>
<sequence length="191" mass="20221">MTTTEPESARPESASGHPHDPAAWGEPRSKTITWHDPLPVAAAAASLSGLEFLSAMRDGRIPPPPISRLFDFRPVEVAPGDVVFTCLPDESAYNPIGLVHGGLVCTILDTATACAVHSTLAAAVAYTSIEIKVNYLRPVRVVVGRPSRLTAHGWVTRPGRRVAFAEGDVRDDQGKVVATASSTCLIMGETA</sequence>
<dbReference type="EMBL" id="CP000249">
    <property type="protein sequence ID" value="ABD10210.1"/>
    <property type="molecule type" value="Genomic_DNA"/>
</dbReference>
<dbReference type="PANTHER" id="PTHR21660:SF1">
    <property type="entry name" value="ACYL-COENZYME A THIOESTERASE 13"/>
    <property type="match status" value="1"/>
</dbReference>
<dbReference type="AlphaFoldDB" id="Q2JET2"/>
<dbReference type="PhylomeDB" id="Q2JET2"/>
<dbReference type="InterPro" id="IPR006683">
    <property type="entry name" value="Thioestr_dom"/>
</dbReference>
<evidence type="ECO:0000313" key="6">
    <source>
        <dbReference type="Proteomes" id="UP000001937"/>
    </source>
</evidence>
<keyword evidence="2" id="KW-0378">Hydrolase</keyword>
<protein>
    <submittedName>
        <fullName evidence="5">Phenylacetic acid degradation-related protein</fullName>
    </submittedName>
</protein>
<dbReference type="Pfam" id="PF03061">
    <property type="entry name" value="4HBT"/>
    <property type="match status" value="1"/>
</dbReference>
<dbReference type="GO" id="GO:0047617">
    <property type="term" value="F:fatty acyl-CoA hydrolase activity"/>
    <property type="evidence" value="ECO:0007669"/>
    <property type="project" value="InterPro"/>
</dbReference>
<reference evidence="5 6" key="1">
    <citation type="journal article" date="2007" name="Genome Res.">
        <title>Genome characteristics of facultatively symbiotic Frankia sp. strains reflect host range and host plant biogeography.</title>
        <authorList>
            <person name="Normand P."/>
            <person name="Lapierre P."/>
            <person name="Tisa L.S."/>
            <person name="Gogarten J.P."/>
            <person name="Alloisio N."/>
            <person name="Bagnarol E."/>
            <person name="Bassi C.A."/>
            <person name="Berry A.M."/>
            <person name="Bickhart D.M."/>
            <person name="Choisne N."/>
            <person name="Couloux A."/>
            <person name="Cournoyer B."/>
            <person name="Cruveiller S."/>
            <person name="Daubin V."/>
            <person name="Demange N."/>
            <person name="Francino M.P."/>
            <person name="Goltsman E."/>
            <person name="Huang Y."/>
            <person name="Kopp O.R."/>
            <person name="Labarre L."/>
            <person name="Lapidus A."/>
            <person name="Lavire C."/>
            <person name="Marechal J."/>
            <person name="Martinez M."/>
            <person name="Mastronunzio J.E."/>
            <person name="Mullin B.C."/>
            <person name="Niemann J."/>
            <person name="Pujic P."/>
            <person name="Rawnsley T."/>
            <person name="Rouy Z."/>
            <person name="Schenowitz C."/>
            <person name="Sellstedt A."/>
            <person name="Tavares F."/>
            <person name="Tomkins J.P."/>
            <person name="Vallenet D."/>
            <person name="Valverde C."/>
            <person name="Wall L.G."/>
            <person name="Wang Y."/>
            <person name="Medigue C."/>
            <person name="Benson D.R."/>
        </authorList>
    </citation>
    <scope>NUCLEOTIDE SEQUENCE [LARGE SCALE GENOMIC DNA]</scope>
    <source>
        <strain evidence="6">DSM 45818 / CECT 9043 / CcI3</strain>
    </source>
</reference>
<dbReference type="Proteomes" id="UP000001937">
    <property type="component" value="Chromosome"/>
</dbReference>
<dbReference type="InterPro" id="IPR003736">
    <property type="entry name" value="PAAI_dom"/>
</dbReference>
<dbReference type="CDD" id="cd03443">
    <property type="entry name" value="PaaI_thioesterase"/>
    <property type="match status" value="1"/>
</dbReference>
<evidence type="ECO:0000256" key="3">
    <source>
        <dbReference type="SAM" id="MobiDB-lite"/>
    </source>
</evidence>
<dbReference type="SUPFAM" id="SSF54637">
    <property type="entry name" value="Thioesterase/thiol ester dehydrase-isomerase"/>
    <property type="match status" value="1"/>
</dbReference>
<dbReference type="NCBIfam" id="TIGR00369">
    <property type="entry name" value="unchar_dom_1"/>
    <property type="match status" value="1"/>
</dbReference>
<dbReference type="Gene3D" id="3.10.129.10">
    <property type="entry name" value="Hotdog Thioesterase"/>
    <property type="match status" value="1"/>
</dbReference>
<name>Q2JET2_FRACC</name>